<comment type="caution">
    <text evidence="3">The sequence shown here is derived from an EMBL/GenBank/DDBJ whole genome shotgun (WGS) entry which is preliminary data.</text>
</comment>
<dbReference type="RefSeq" id="WP_318598435.1">
    <property type="nucleotide sequence ID" value="NZ_JAWSTH010000046.1"/>
</dbReference>
<dbReference type="Proteomes" id="UP001284601">
    <property type="component" value="Unassembled WGS sequence"/>
</dbReference>
<feature type="domain" description="Restriction endonuclease type II-like" evidence="2">
    <location>
        <begin position="234"/>
        <end position="304"/>
    </location>
</feature>
<reference evidence="4" key="1">
    <citation type="submission" date="2023-07" db="EMBL/GenBank/DDBJ databases">
        <title>Conexibacter stalactiti sp. nov., isolated from stalactites in a lava cave and emended description of the genus Conexibacter.</title>
        <authorList>
            <person name="Lee S.D."/>
        </authorList>
    </citation>
    <scope>NUCLEOTIDE SEQUENCE [LARGE SCALE GENOMIC DNA]</scope>
    <source>
        <strain evidence="4">KCTC 39840</strain>
    </source>
</reference>
<accession>A0ABU4HRV4</accession>
<organism evidence="3 4">
    <name type="scientific">Conexibacter stalactiti</name>
    <dbReference type="NCBI Taxonomy" id="1940611"/>
    <lineage>
        <taxon>Bacteria</taxon>
        <taxon>Bacillati</taxon>
        <taxon>Actinomycetota</taxon>
        <taxon>Thermoleophilia</taxon>
        <taxon>Solirubrobacterales</taxon>
        <taxon>Conexibacteraceae</taxon>
        <taxon>Conexibacter</taxon>
    </lineage>
</organism>
<dbReference type="Pfam" id="PF13338">
    <property type="entry name" value="AbiEi_4"/>
    <property type="match status" value="1"/>
</dbReference>
<feature type="domain" description="AbiEi antitoxin N-terminal" evidence="1">
    <location>
        <begin position="15"/>
        <end position="58"/>
    </location>
</feature>
<keyword evidence="4" id="KW-1185">Reference proteome</keyword>
<gene>
    <name evidence="3" type="ORF">R7226_17050</name>
</gene>
<dbReference type="InterPro" id="IPR011335">
    <property type="entry name" value="Restrct_endonuc-II-like"/>
</dbReference>
<dbReference type="EMBL" id="JAWSTH010000046">
    <property type="protein sequence ID" value="MDW5596057.1"/>
    <property type="molecule type" value="Genomic_DNA"/>
</dbReference>
<protein>
    <submittedName>
        <fullName evidence="3">DUF559 domain-containing protein</fullName>
    </submittedName>
</protein>
<evidence type="ECO:0000259" key="1">
    <source>
        <dbReference type="Pfam" id="PF13338"/>
    </source>
</evidence>
<dbReference type="InterPro" id="IPR025159">
    <property type="entry name" value="AbiEi_N"/>
</dbReference>
<name>A0ABU4HRV4_9ACTN</name>
<evidence type="ECO:0000259" key="2">
    <source>
        <dbReference type="Pfam" id="PF18741"/>
    </source>
</evidence>
<dbReference type="Gene3D" id="3.40.960.10">
    <property type="entry name" value="VSR Endonuclease"/>
    <property type="match status" value="1"/>
</dbReference>
<sequence>MPDDAPRSVDRVIGELAAGQHGVVSRSQLLGAGLGAKPIASRVRNGRLLRLHPGVYAVGHAQLRREGRWLAAVLASGPGAVLSHRSAASLHGLRPHNGAAIDVATAAHRTGLDGIRLHARQRLDDADRTRADGMPVTTVARTLVDLAGIVPADQLLRALRRAEELRSFDLRTIEAALARTAGRRGRGHAAMHAALNEARARATQLTRRELEERFLTLVTRARLPQPRTNVWFPAHAFEVDALWREPRVAVELDGWEHHRTRDAFHRDRSKSNTLTLEGWTVLRFTHDDVVRRPAETAAALRAALARGASSSVP</sequence>
<proteinExistence type="predicted"/>
<dbReference type="Pfam" id="PF18741">
    <property type="entry name" value="MTES_1575"/>
    <property type="match status" value="1"/>
</dbReference>
<dbReference type="InterPro" id="IPR049468">
    <property type="entry name" value="Restrct_endonuc-II-like_dom"/>
</dbReference>
<evidence type="ECO:0000313" key="4">
    <source>
        <dbReference type="Proteomes" id="UP001284601"/>
    </source>
</evidence>
<reference evidence="3 4" key="2">
    <citation type="submission" date="2023-10" db="EMBL/GenBank/DDBJ databases">
        <authorList>
            <person name="Han X.F."/>
        </authorList>
    </citation>
    <scope>NUCLEOTIDE SEQUENCE [LARGE SCALE GENOMIC DNA]</scope>
    <source>
        <strain evidence="3 4">KCTC 39840</strain>
    </source>
</reference>
<dbReference type="SUPFAM" id="SSF52980">
    <property type="entry name" value="Restriction endonuclease-like"/>
    <property type="match status" value="1"/>
</dbReference>
<evidence type="ECO:0000313" key="3">
    <source>
        <dbReference type="EMBL" id="MDW5596057.1"/>
    </source>
</evidence>